<accession>A0A4Y2MTH9</accession>
<evidence type="ECO:0000313" key="2">
    <source>
        <dbReference type="Proteomes" id="UP000499080"/>
    </source>
</evidence>
<name>A0A4Y2MTH9_ARAVE</name>
<dbReference type="Proteomes" id="UP000499080">
    <property type="component" value="Unassembled WGS sequence"/>
</dbReference>
<protein>
    <submittedName>
        <fullName evidence="1">Uncharacterized protein</fullName>
    </submittedName>
</protein>
<dbReference type="AlphaFoldDB" id="A0A4Y2MTH9"/>
<proteinExistence type="predicted"/>
<reference evidence="1 2" key="1">
    <citation type="journal article" date="2019" name="Sci. Rep.">
        <title>Orb-weaving spider Araneus ventricosus genome elucidates the spidroin gene catalogue.</title>
        <authorList>
            <person name="Kono N."/>
            <person name="Nakamura H."/>
            <person name="Ohtoshi R."/>
            <person name="Moran D.A.P."/>
            <person name="Shinohara A."/>
            <person name="Yoshida Y."/>
            <person name="Fujiwara M."/>
            <person name="Mori M."/>
            <person name="Tomita M."/>
            <person name="Arakawa K."/>
        </authorList>
    </citation>
    <scope>NUCLEOTIDE SEQUENCE [LARGE SCALE GENOMIC DNA]</scope>
</reference>
<evidence type="ECO:0000313" key="1">
    <source>
        <dbReference type="EMBL" id="GBN28926.1"/>
    </source>
</evidence>
<dbReference type="EMBL" id="BGPR01007711">
    <property type="protein sequence ID" value="GBN28926.1"/>
    <property type="molecule type" value="Genomic_DNA"/>
</dbReference>
<keyword evidence="2" id="KW-1185">Reference proteome</keyword>
<organism evidence="1 2">
    <name type="scientific">Araneus ventricosus</name>
    <name type="common">Orbweaver spider</name>
    <name type="synonym">Epeira ventricosa</name>
    <dbReference type="NCBI Taxonomy" id="182803"/>
    <lineage>
        <taxon>Eukaryota</taxon>
        <taxon>Metazoa</taxon>
        <taxon>Ecdysozoa</taxon>
        <taxon>Arthropoda</taxon>
        <taxon>Chelicerata</taxon>
        <taxon>Arachnida</taxon>
        <taxon>Araneae</taxon>
        <taxon>Araneomorphae</taxon>
        <taxon>Entelegynae</taxon>
        <taxon>Araneoidea</taxon>
        <taxon>Araneidae</taxon>
        <taxon>Araneus</taxon>
    </lineage>
</organism>
<sequence>MSPRKSSGRKQSGLIVGQLTRTNTTTCFYRCVCLGSQPLMLRSIVSAQHVRFGGSHALFRDTANGNKTSHGALVCLSQFCFGGCVLDRGPRNGLTLSRKSVA</sequence>
<comment type="caution">
    <text evidence="1">The sequence shown here is derived from an EMBL/GenBank/DDBJ whole genome shotgun (WGS) entry which is preliminary data.</text>
</comment>
<gene>
    <name evidence="1" type="ORF">AVEN_105977_1</name>
</gene>